<gene>
    <name evidence="1" type="ORF">ACFFIC_08065</name>
</gene>
<comment type="caution">
    <text evidence="1">The sequence shown here is derived from an EMBL/GenBank/DDBJ whole genome shotgun (WGS) entry which is preliminary data.</text>
</comment>
<protein>
    <submittedName>
        <fullName evidence="1">Uncharacterized protein</fullName>
    </submittedName>
</protein>
<organism evidence="1 2">
    <name type="scientific">Muricoccus vinaceus</name>
    <dbReference type="NCBI Taxonomy" id="424704"/>
    <lineage>
        <taxon>Bacteria</taxon>
        <taxon>Pseudomonadati</taxon>
        <taxon>Pseudomonadota</taxon>
        <taxon>Alphaproteobacteria</taxon>
        <taxon>Acetobacterales</taxon>
        <taxon>Roseomonadaceae</taxon>
        <taxon>Muricoccus</taxon>
    </lineage>
</organism>
<keyword evidence="2" id="KW-1185">Reference proteome</keyword>
<dbReference type="EMBL" id="JBHLVZ010000006">
    <property type="protein sequence ID" value="MFC0385513.1"/>
    <property type="molecule type" value="Genomic_DNA"/>
</dbReference>
<reference evidence="1 2" key="1">
    <citation type="submission" date="2024-09" db="EMBL/GenBank/DDBJ databases">
        <authorList>
            <person name="Sun Q."/>
            <person name="Mori K."/>
        </authorList>
    </citation>
    <scope>NUCLEOTIDE SEQUENCE [LARGE SCALE GENOMIC DNA]</scope>
    <source>
        <strain evidence="1 2">CCM 7468</strain>
    </source>
</reference>
<dbReference type="Proteomes" id="UP001589789">
    <property type="component" value="Unassembled WGS sequence"/>
</dbReference>
<sequence>MGTLKPPTKSALVTALPLLTGSGADDGAPILVSASGPAGRIQGEVDAFRGLLGPLCSGTRPPYGSGRCEIGGDSLPDGMTQAGLREVPPTPWQHTVMPGTGLDLGFLDPTDGEVALTRGFGAVFTEEGAAGASLTFLDAVGAPLGIFYAPEGTTPGALSFVGVYFGSSLVSQVRVAGMGGAASLALLIFGMPVPARSSALSGKVSLHLARWGLNGPDDAPRSFPHSQAG</sequence>
<proteinExistence type="predicted"/>
<dbReference type="RefSeq" id="WP_377049665.1">
    <property type="nucleotide sequence ID" value="NZ_JBHLVZ010000006.1"/>
</dbReference>
<accession>A0ABV6ISD1</accession>
<evidence type="ECO:0000313" key="2">
    <source>
        <dbReference type="Proteomes" id="UP001589789"/>
    </source>
</evidence>
<evidence type="ECO:0000313" key="1">
    <source>
        <dbReference type="EMBL" id="MFC0385513.1"/>
    </source>
</evidence>
<name>A0ABV6ISD1_9PROT</name>